<feature type="transmembrane region" description="Helical" evidence="6">
    <location>
        <begin position="424"/>
        <end position="444"/>
    </location>
</feature>
<evidence type="ECO:0000256" key="1">
    <source>
        <dbReference type="ARBA" id="ARBA00004141"/>
    </source>
</evidence>
<dbReference type="Proteomes" id="UP001372338">
    <property type="component" value="Unassembled WGS sequence"/>
</dbReference>
<dbReference type="NCBIfam" id="TIGR00797">
    <property type="entry name" value="matE"/>
    <property type="match status" value="1"/>
</dbReference>
<feature type="transmembrane region" description="Helical" evidence="6">
    <location>
        <begin position="197"/>
        <end position="221"/>
    </location>
</feature>
<proteinExistence type="inferred from homology"/>
<feature type="transmembrane region" description="Helical" evidence="6">
    <location>
        <begin position="250"/>
        <end position="268"/>
    </location>
</feature>
<dbReference type="GO" id="GO:0042910">
    <property type="term" value="F:xenobiotic transmembrane transporter activity"/>
    <property type="evidence" value="ECO:0007669"/>
    <property type="project" value="InterPro"/>
</dbReference>
<evidence type="ECO:0000256" key="3">
    <source>
        <dbReference type="ARBA" id="ARBA00022692"/>
    </source>
</evidence>
<feature type="transmembrane region" description="Helical" evidence="6">
    <location>
        <begin position="383"/>
        <end position="403"/>
    </location>
</feature>
<evidence type="ECO:0000313" key="7">
    <source>
        <dbReference type="EMBL" id="KAK7243553.1"/>
    </source>
</evidence>
<dbReference type="PANTHER" id="PTHR42893">
    <property type="entry name" value="PROTEIN DETOXIFICATION 44, CHLOROPLASTIC-RELATED"/>
    <property type="match status" value="1"/>
</dbReference>
<dbReference type="GO" id="GO:0016020">
    <property type="term" value="C:membrane"/>
    <property type="evidence" value="ECO:0007669"/>
    <property type="project" value="UniProtKB-SubCell"/>
</dbReference>
<evidence type="ECO:0000256" key="4">
    <source>
        <dbReference type="ARBA" id="ARBA00022989"/>
    </source>
</evidence>
<dbReference type="InterPro" id="IPR002528">
    <property type="entry name" value="MATE_fam"/>
</dbReference>
<dbReference type="GO" id="GO:0015297">
    <property type="term" value="F:antiporter activity"/>
    <property type="evidence" value="ECO:0007669"/>
    <property type="project" value="InterPro"/>
</dbReference>
<feature type="transmembrane region" description="Helical" evidence="6">
    <location>
        <begin position="275"/>
        <end position="296"/>
    </location>
</feature>
<feature type="transmembrane region" description="Helical" evidence="6">
    <location>
        <begin position="344"/>
        <end position="363"/>
    </location>
</feature>
<dbReference type="Pfam" id="PF01554">
    <property type="entry name" value="MatE"/>
    <property type="match status" value="1"/>
</dbReference>
<dbReference type="EMBL" id="JAYWIO010000008">
    <property type="protein sequence ID" value="KAK7243553.1"/>
    <property type="molecule type" value="Genomic_DNA"/>
</dbReference>
<comment type="caution">
    <text evidence="6">Lacks conserved residue(s) required for the propagation of feature annotation.</text>
</comment>
<keyword evidence="8" id="KW-1185">Reference proteome</keyword>
<keyword evidence="4 6" id="KW-1133">Transmembrane helix</keyword>
<feature type="transmembrane region" description="Helical" evidence="6">
    <location>
        <begin position="483"/>
        <end position="502"/>
    </location>
</feature>
<gene>
    <name evidence="7" type="ORF">RIF29_38355</name>
</gene>
<evidence type="ECO:0000313" key="8">
    <source>
        <dbReference type="Proteomes" id="UP001372338"/>
    </source>
</evidence>
<organism evidence="7 8">
    <name type="scientific">Crotalaria pallida</name>
    <name type="common">Smooth rattlebox</name>
    <name type="synonym">Crotalaria striata</name>
    <dbReference type="NCBI Taxonomy" id="3830"/>
    <lineage>
        <taxon>Eukaryota</taxon>
        <taxon>Viridiplantae</taxon>
        <taxon>Streptophyta</taxon>
        <taxon>Embryophyta</taxon>
        <taxon>Tracheophyta</taxon>
        <taxon>Spermatophyta</taxon>
        <taxon>Magnoliopsida</taxon>
        <taxon>eudicotyledons</taxon>
        <taxon>Gunneridae</taxon>
        <taxon>Pentapetalae</taxon>
        <taxon>rosids</taxon>
        <taxon>fabids</taxon>
        <taxon>Fabales</taxon>
        <taxon>Fabaceae</taxon>
        <taxon>Papilionoideae</taxon>
        <taxon>50 kb inversion clade</taxon>
        <taxon>genistoids sensu lato</taxon>
        <taxon>core genistoids</taxon>
        <taxon>Crotalarieae</taxon>
        <taxon>Crotalaria</taxon>
    </lineage>
</organism>
<keyword evidence="3 6" id="KW-0812">Transmembrane</keyword>
<comment type="caution">
    <text evidence="7">The sequence shown here is derived from an EMBL/GenBank/DDBJ whole genome shotgun (WGS) entry which is preliminary data.</text>
</comment>
<accession>A0AAN9DZ56</accession>
<name>A0AAN9DZ56_CROPI</name>
<dbReference type="PANTHER" id="PTHR42893:SF11">
    <property type="entry name" value="PROTEIN DETOXIFICATION 43"/>
    <property type="match status" value="1"/>
</dbReference>
<feature type="transmembrane region" description="Helical" evidence="6">
    <location>
        <begin position="302"/>
        <end position="323"/>
    </location>
</feature>
<dbReference type="AlphaFoldDB" id="A0AAN9DZ56"/>
<comment type="subcellular location">
    <subcellularLocation>
        <location evidence="1">Membrane</location>
        <topology evidence="1">Multi-pass membrane protein</topology>
    </subcellularLocation>
</comment>
<evidence type="ECO:0000256" key="5">
    <source>
        <dbReference type="ARBA" id="ARBA00023136"/>
    </source>
</evidence>
<dbReference type="GO" id="GO:0015137">
    <property type="term" value="F:citrate transmembrane transporter activity"/>
    <property type="evidence" value="ECO:0007669"/>
    <property type="project" value="TreeGrafter"/>
</dbReference>
<reference evidence="7 8" key="1">
    <citation type="submission" date="2024-01" db="EMBL/GenBank/DDBJ databases">
        <title>The genomes of 5 underutilized Papilionoideae crops provide insights into root nodulation and disease resistanc.</title>
        <authorList>
            <person name="Yuan L."/>
        </authorList>
    </citation>
    <scope>NUCLEOTIDE SEQUENCE [LARGE SCALE GENOMIC DNA]</scope>
    <source>
        <strain evidence="7">ZHUSHIDOU_FW_LH</strain>
        <tissue evidence="7">Leaf</tissue>
    </source>
</reference>
<keyword evidence="5 6" id="KW-0472">Membrane</keyword>
<dbReference type="InterPro" id="IPR044644">
    <property type="entry name" value="DinF-like"/>
</dbReference>
<feature type="transmembrane region" description="Helical" evidence="6">
    <location>
        <begin position="456"/>
        <end position="476"/>
    </location>
</feature>
<sequence>MEKNVSLHASKTNLNMPFMVFFKDLRLVFKMDALAKEILVIAFPAALAVAADPLASLCDTAFIGHLGPVELAATGAAIALFNQALRITVFPLVSITTSFVAEEDTKERIKSEEAEKHFYENLKAKSNEVTTNDHLLQEIEKGATKENNNETPLDSFAANGKINELMDTNLVRESIDNHDTLKNAKTMGQGGKKKRRLASASTALLFGTMLGLFQAAILIFADKPLLAAMGLKHDSPTLVPARNYLRLRALGSPAVLLSMVMQGIFRGFKDATTPLYVIVSGYALNVAMDPIFIFYFKLGMEGAAISHVLAQYLMALVLLFILMKRMVLLPPGIKDLQIFRFLKNGGLVLARVVAVTFCVTLSASLASRLGPIKMAAFQTCLQIWLTSSLLADGLAVAVQAILACSFAEKDNEKVAAAAARTMQLGFVLGVGLFLFVGTGMYFGAGVFSNSILVVNFIKIGMPILASLVSIGSLILLYKSNGFVGIWIGLTINMSLRMFAGLWRMGTGTGPWRFLRGHSLS</sequence>
<comment type="similarity">
    <text evidence="2 6">Belongs to the multi antimicrobial extrusion (MATE) (TC 2.A.66.1) family.</text>
</comment>
<evidence type="ECO:0000256" key="2">
    <source>
        <dbReference type="ARBA" id="ARBA00010199"/>
    </source>
</evidence>
<protein>
    <recommendedName>
        <fullName evidence="6">Protein DETOXIFICATION</fullName>
    </recommendedName>
    <alternativeName>
        <fullName evidence="6">Multidrug and toxic compound extrusion protein</fullName>
    </alternativeName>
</protein>
<evidence type="ECO:0000256" key="6">
    <source>
        <dbReference type="RuleBase" id="RU004914"/>
    </source>
</evidence>